<keyword evidence="2" id="KW-1185">Reference proteome</keyword>
<evidence type="ECO:0000313" key="3">
    <source>
        <dbReference type="WBParaSite" id="scaffold2390_cov215.g4762"/>
    </source>
</evidence>
<evidence type="ECO:0000313" key="2">
    <source>
        <dbReference type="Proteomes" id="UP000887561"/>
    </source>
</evidence>
<reference evidence="3" key="1">
    <citation type="submission" date="2022-11" db="UniProtKB">
        <authorList>
            <consortium name="WormBaseParasite"/>
        </authorList>
    </citation>
    <scope>IDENTIFICATION</scope>
</reference>
<dbReference type="Proteomes" id="UP000887561">
    <property type="component" value="Unplaced"/>
</dbReference>
<keyword evidence="1" id="KW-0175">Coiled coil</keyword>
<accession>A0A915LZ23</accession>
<dbReference type="AlphaFoldDB" id="A0A915LZ23"/>
<dbReference type="WBParaSite" id="scaffold2390_cov215.g4762">
    <property type="protein sequence ID" value="scaffold2390_cov215.g4762"/>
    <property type="gene ID" value="scaffold2390_cov215.g4762"/>
</dbReference>
<sequence length="134" mass="15287">MSHLIQTRGLMRSSTSTSNLQQIVVMIQSNGSALQLFDSQSICTLLLLYLLDQDKFNIVRLQDYQLWVSFSSNITSKTLKRLSPTNKLGRISSQVEMTTLEAETEKQLLLRLQQQIAQLTDQIQTKHETTTNVK</sequence>
<feature type="coiled-coil region" evidence="1">
    <location>
        <begin position="102"/>
        <end position="129"/>
    </location>
</feature>
<proteinExistence type="predicted"/>
<organism evidence="2 3">
    <name type="scientific">Meloidogyne javanica</name>
    <name type="common">Root-knot nematode worm</name>
    <dbReference type="NCBI Taxonomy" id="6303"/>
    <lineage>
        <taxon>Eukaryota</taxon>
        <taxon>Metazoa</taxon>
        <taxon>Ecdysozoa</taxon>
        <taxon>Nematoda</taxon>
        <taxon>Chromadorea</taxon>
        <taxon>Rhabditida</taxon>
        <taxon>Tylenchina</taxon>
        <taxon>Tylenchomorpha</taxon>
        <taxon>Tylenchoidea</taxon>
        <taxon>Meloidogynidae</taxon>
        <taxon>Meloidogyninae</taxon>
        <taxon>Meloidogyne</taxon>
        <taxon>Meloidogyne incognita group</taxon>
    </lineage>
</organism>
<name>A0A915LZ23_MELJA</name>
<evidence type="ECO:0000256" key="1">
    <source>
        <dbReference type="SAM" id="Coils"/>
    </source>
</evidence>
<protein>
    <submittedName>
        <fullName evidence="3">Uncharacterized protein</fullName>
    </submittedName>
</protein>